<proteinExistence type="predicted"/>
<dbReference type="InterPro" id="IPR025714">
    <property type="entry name" value="Methyltranfer_dom"/>
</dbReference>
<dbReference type="PANTHER" id="PTHR44307">
    <property type="entry name" value="PHOSPHOETHANOLAMINE METHYLTRANSFERASE"/>
    <property type="match status" value="1"/>
</dbReference>
<dbReference type="PANTHER" id="PTHR44307:SF2">
    <property type="entry name" value="PHOSPHOETHANOLAMINE METHYLTRANSFERASE ISOFORM X1"/>
    <property type="match status" value="1"/>
</dbReference>
<evidence type="ECO:0000256" key="1">
    <source>
        <dbReference type="ARBA" id="ARBA00005189"/>
    </source>
</evidence>
<reference evidence="6" key="1">
    <citation type="submission" date="2018-05" db="EMBL/GenBank/DDBJ databases">
        <authorList>
            <person name="Lanie J.A."/>
            <person name="Ng W.-L."/>
            <person name="Kazmierczak K.M."/>
            <person name="Andrzejewski T.M."/>
            <person name="Davidsen T.M."/>
            <person name="Wayne K.J."/>
            <person name="Tettelin H."/>
            <person name="Glass J.I."/>
            <person name="Rusch D."/>
            <person name="Podicherti R."/>
            <person name="Tsui H.-C.T."/>
            <person name="Winkler M.E."/>
        </authorList>
    </citation>
    <scope>NUCLEOTIDE SEQUENCE</scope>
</reference>
<dbReference type="SUPFAM" id="SSF53335">
    <property type="entry name" value="S-adenosyl-L-methionine-dependent methyltransferases"/>
    <property type="match status" value="1"/>
</dbReference>
<dbReference type="InterPro" id="IPR029063">
    <property type="entry name" value="SAM-dependent_MTases_sf"/>
</dbReference>
<dbReference type="GO" id="GO:0008168">
    <property type="term" value="F:methyltransferase activity"/>
    <property type="evidence" value="ECO:0007669"/>
    <property type="project" value="UniProtKB-KW"/>
</dbReference>
<evidence type="ECO:0000313" key="6">
    <source>
        <dbReference type="EMBL" id="SVA45357.1"/>
    </source>
</evidence>
<evidence type="ECO:0000259" key="5">
    <source>
        <dbReference type="Pfam" id="PF13847"/>
    </source>
</evidence>
<feature type="domain" description="Methyltransferase" evidence="5">
    <location>
        <begin position="40"/>
        <end position="173"/>
    </location>
</feature>
<organism evidence="6">
    <name type="scientific">marine metagenome</name>
    <dbReference type="NCBI Taxonomy" id="408172"/>
    <lineage>
        <taxon>unclassified sequences</taxon>
        <taxon>metagenomes</taxon>
        <taxon>ecological metagenomes</taxon>
    </lineage>
</organism>
<keyword evidence="3" id="KW-0808">Transferase</keyword>
<dbReference type="CDD" id="cd02440">
    <property type="entry name" value="AdoMet_MTases"/>
    <property type="match status" value="1"/>
</dbReference>
<evidence type="ECO:0000256" key="4">
    <source>
        <dbReference type="ARBA" id="ARBA00025707"/>
    </source>
</evidence>
<comment type="pathway">
    <text evidence="4">Phospholipid metabolism.</text>
</comment>
<accession>A0A381W0F3</accession>
<protein>
    <recommendedName>
        <fullName evidence="5">Methyltransferase domain-containing protein</fullName>
    </recommendedName>
</protein>
<name>A0A381W0F3_9ZZZZ</name>
<sequence length="268" mass="29450">MTSEYDNTFTTGLEWVWGPGFLSPGGSEEVATLLDGIDISGLRVLDVGCGLGGVDICLVENHHAAQVVGIDVLPHLVERCNRLFAEKRLDERLSAMTVELGPLPFDNESFPVIFSKDSIIHIPEKQSFYAEVLRVLSPGGYFICSDWLSGTADEYSTVMQEWLDQAKLDFAMKNADQTTDSLTAAGFELLAVRDRNAWYATTIKQEIALATGADGEKLAELIGREAAVHRLNSSTLKQQVIENGELRPTHLVCRKPLVVDSRSNPQVV</sequence>
<dbReference type="AlphaFoldDB" id="A0A381W0F3"/>
<dbReference type="Gene3D" id="3.40.50.150">
    <property type="entry name" value="Vaccinia Virus protein VP39"/>
    <property type="match status" value="1"/>
</dbReference>
<evidence type="ECO:0000256" key="2">
    <source>
        <dbReference type="ARBA" id="ARBA00022603"/>
    </source>
</evidence>
<dbReference type="EMBL" id="UINC01010174">
    <property type="protein sequence ID" value="SVA45357.1"/>
    <property type="molecule type" value="Genomic_DNA"/>
</dbReference>
<gene>
    <name evidence="6" type="ORF">METZ01_LOCUS98211</name>
</gene>
<dbReference type="GO" id="GO:0032259">
    <property type="term" value="P:methylation"/>
    <property type="evidence" value="ECO:0007669"/>
    <property type="project" value="UniProtKB-KW"/>
</dbReference>
<comment type="pathway">
    <text evidence="1">Lipid metabolism.</text>
</comment>
<keyword evidence="2" id="KW-0489">Methyltransferase</keyword>
<dbReference type="Pfam" id="PF13847">
    <property type="entry name" value="Methyltransf_31"/>
    <property type="match status" value="1"/>
</dbReference>
<evidence type="ECO:0000256" key="3">
    <source>
        <dbReference type="ARBA" id="ARBA00022679"/>
    </source>
</evidence>